<comment type="caution">
    <text evidence="2">The sequence shown here is derived from an EMBL/GenBank/DDBJ whole genome shotgun (WGS) entry which is preliminary data.</text>
</comment>
<evidence type="ECO:0000256" key="1">
    <source>
        <dbReference type="SAM" id="SignalP"/>
    </source>
</evidence>
<name>A0A4S1CDW6_9BACT</name>
<evidence type="ECO:0008006" key="4">
    <source>
        <dbReference type="Google" id="ProtNLM"/>
    </source>
</evidence>
<protein>
    <recommendedName>
        <fullName evidence="4">Carboxypeptidase regulatory-like domain-containing protein</fullName>
    </recommendedName>
</protein>
<feature type="signal peptide" evidence="1">
    <location>
        <begin position="1"/>
        <end position="23"/>
    </location>
</feature>
<evidence type="ECO:0000313" key="3">
    <source>
        <dbReference type="Proteomes" id="UP000306416"/>
    </source>
</evidence>
<accession>A0A4S1CDW6</accession>
<dbReference type="RefSeq" id="WP_135871467.1">
    <property type="nucleotide sequence ID" value="NZ_SRSC01000003.1"/>
</dbReference>
<reference evidence="2 3" key="1">
    <citation type="submission" date="2019-04" db="EMBL/GenBank/DDBJ databases">
        <title>Geobacter oryzae sp. nov., ferric-reducing bacteria isolated from paddy soil.</title>
        <authorList>
            <person name="Xu Z."/>
            <person name="Masuda Y."/>
            <person name="Itoh H."/>
            <person name="Senoo K."/>
        </authorList>
    </citation>
    <scope>NUCLEOTIDE SEQUENCE [LARGE SCALE GENOMIC DNA]</scope>
    <source>
        <strain evidence="2 3">Red111</strain>
    </source>
</reference>
<organism evidence="2 3">
    <name type="scientific">Geomonas terrae</name>
    <dbReference type="NCBI Taxonomy" id="2562681"/>
    <lineage>
        <taxon>Bacteria</taxon>
        <taxon>Pseudomonadati</taxon>
        <taxon>Thermodesulfobacteriota</taxon>
        <taxon>Desulfuromonadia</taxon>
        <taxon>Geobacterales</taxon>
        <taxon>Geobacteraceae</taxon>
        <taxon>Geomonas</taxon>
    </lineage>
</organism>
<proteinExistence type="predicted"/>
<dbReference type="AlphaFoldDB" id="A0A4S1CDW6"/>
<gene>
    <name evidence="2" type="ORF">E4633_15320</name>
</gene>
<keyword evidence="1" id="KW-0732">Signal</keyword>
<evidence type="ECO:0000313" key="2">
    <source>
        <dbReference type="EMBL" id="TGU71674.1"/>
    </source>
</evidence>
<keyword evidence="3" id="KW-1185">Reference proteome</keyword>
<sequence length="169" mass="17887">MHGLRRLALVALTVALTALTAHAFAKRPSELWSFFHFDGKGFAAGKAGEPFVPFVAVRAGFRPVVETNEERIREVALTEGTGAIAGVCFVQSYGGKLRPAAGYHAVPLLPVPIAAGDKLVTTVDTDGNGFYVAVLPVGTYRVGNQGVEVKVEVGATKLVPLRVGKRMVD</sequence>
<dbReference type="EMBL" id="SRSC01000003">
    <property type="protein sequence ID" value="TGU71674.1"/>
    <property type="molecule type" value="Genomic_DNA"/>
</dbReference>
<dbReference type="Proteomes" id="UP000306416">
    <property type="component" value="Unassembled WGS sequence"/>
</dbReference>
<feature type="chain" id="PRO_5020720321" description="Carboxypeptidase regulatory-like domain-containing protein" evidence="1">
    <location>
        <begin position="24"/>
        <end position="169"/>
    </location>
</feature>